<dbReference type="GO" id="GO:0003700">
    <property type="term" value="F:DNA-binding transcription factor activity"/>
    <property type="evidence" value="ECO:0007669"/>
    <property type="project" value="TreeGrafter"/>
</dbReference>
<dbReference type="Gene3D" id="1.10.260.40">
    <property type="entry name" value="lambda repressor-like DNA-binding domains"/>
    <property type="match status" value="1"/>
</dbReference>
<dbReference type="Proteomes" id="UP000195981">
    <property type="component" value="Unassembled WGS sequence"/>
</dbReference>
<reference evidence="5 6" key="1">
    <citation type="submission" date="2017-02" db="EMBL/GenBank/DDBJ databases">
        <authorList>
            <person name="Peterson S.W."/>
        </authorList>
    </citation>
    <scope>NUCLEOTIDE SEQUENCE [LARGE SCALE GENOMIC DNA]</scope>
    <source>
        <strain evidence="5 6">CIP104813</strain>
    </source>
</reference>
<dbReference type="InterPro" id="IPR010982">
    <property type="entry name" value="Lambda_DNA-bd_dom_sf"/>
</dbReference>
<dbReference type="InterPro" id="IPR000843">
    <property type="entry name" value="HTH_LacI"/>
</dbReference>
<dbReference type="EMBL" id="FWFG01000051">
    <property type="protein sequence ID" value="SLM90892.1"/>
    <property type="molecule type" value="Genomic_DNA"/>
</dbReference>
<sequence>MLNGGHLVSDEARRRVERAIAETGYVVSSSARSLATGRSGSVGFLLTESQQSLFDDPNFATLYRGAAAALARRDLPLVLMVAGTPAERAQILRYVGAGHVDGVLLVSTHAGDPTVQALLDQQVPTISCGVPLGAEERMGYVTADDRRGGRDMARHLLDCGASVLGMISGPADTSGGRERLAGFLDVVGEGHDPRLIEHADYTREGAVRATERILSARPDIDGLFVASDLMAAGALEALAAAGRRVPQDVLLGGFDDSAHAGSSRPSITTMRQPFDRISEEMVRLLLDLIDGRGTAAVVLPSELVVRESTSR</sequence>
<proteinExistence type="predicted"/>
<dbReference type="InterPro" id="IPR046335">
    <property type="entry name" value="LacI/GalR-like_sensor"/>
</dbReference>
<feature type="domain" description="HTH lacI-type" evidence="4">
    <location>
        <begin position="1"/>
        <end position="36"/>
    </location>
</feature>
<evidence type="ECO:0000256" key="1">
    <source>
        <dbReference type="ARBA" id="ARBA00023015"/>
    </source>
</evidence>
<dbReference type="Pfam" id="PF13377">
    <property type="entry name" value="Peripla_BP_3"/>
    <property type="match status" value="1"/>
</dbReference>
<keyword evidence="6" id="KW-1185">Reference proteome</keyword>
<dbReference type="PANTHER" id="PTHR30146:SF109">
    <property type="entry name" value="HTH-TYPE TRANSCRIPTIONAL REGULATOR GALS"/>
    <property type="match status" value="1"/>
</dbReference>
<organism evidence="5 6">
    <name type="scientific">Brachybacterium nesterenkovii</name>
    <dbReference type="NCBI Taxonomy" id="47847"/>
    <lineage>
        <taxon>Bacteria</taxon>
        <taxon>Bacillati</taxon>
        <taxon>Actinomycetota</taxon>
        <taxon>Actinomycetes</taxon>
        <taxon>Micrococcales</taxon>
        <taxon>Dermabacteraceae</taxon>
        <taxon>Brachybacterium</taxon>
    </lineage>
</organism>
<dbReference type="InterPro" id="IPR028082">
    <property type="entry name" value="Peripla_BP_I"/>
</dbReference>
<evidence type="ECO:0000256" key="2">
    <source>
        <dbReference type="ARBA" id="ARBA00023125"/>
    </source>
</evidence>
<dbReference type="CDD" id="cd01392">
    <property type="entry name" value="HTH_LacI"/>
    <property type="match status" value="1"/>
</dbReference>
<dbReference type="Gene3D" id="3.40.50.2300">
    <property type="match status" value="2"/>
</dbReference>
<gene>
    <name evidence="5" type="ORF">FM110_05760</name>
</gene>
<evidence type="ECO:0000259" key="4">
    <source>
        <dbReference type="PROSITE" id="PS50932"/>
    </source>
</evidence>
<accession>A0A1X6WYN1</accession>
<name>A0A1X6WYN1_9MICO</name>
<dbReference type="PANTHER" id="PTHR30146">
    <property type="entry name" value="LACI-RELATED TRANSCRIPTIONAL REPRESSOR"/>
    <property type="match status" value="1"/>
</dbReference>
<dbReference type="SMART" id="SM00354">
    <property type="entry name" value="HTH_LACI"/>
    <property type="match status" value="1"/>
</dbReference>
<evidence type="ECO:0000313" key="6">
    <source>
        <dbReference type="Proteomes" id="UP000195981"/>
    </source>
</evidence>
<dbReference type="SUPFAM" id="SSF47413">
    <property type="entry name" value="lambda repressor-like DNA-binding domains"/>
    <property type="match status" value="1"/>
</dbReference>
<dbReference type="PROSITE" id="PS50932">
    <property type="entry name" value="HTH_LACI_2"/>
    <property type="match status" value="1"/>
</dbReference>
<keyword evidence="2" id="KW-0238">DNA-binding</keyword>
<dbReference type="CDD" id="cd06267">
    <property type="entry name" value="PBP1_LacI_sugar_binding-like"/>
    <property type="match status" value="1"/>
</dbReference>
<dbReference type="GO" id="GO:0000976">
    <property type="term" value="F:transcription cis-regulatory region binding"/>
    <property type="evidence" value="ECO:0007669"/>
    <property type="project" value="TreeGrafter"/>
</dbReference>
<protein>
    <submittedName>
        <fullName evidence="5">LacI-family transcriptional regulator</fullName>
    </submittedName>
</protein>
<keyword evidence="3" id="KW-0804">Transcription</keyword>
<dbReference type="SUPFAM" id="SSF53822">
    <property type="entry name" value="Periplasmic binding protein-like I"/>
    <property type="match status" value="1"/>
</dbReference>
<evidence type="ECO:0000313" key="5">
    <source>
        <dbReference type="EMBL" id="SLM90892.1"/>
    </source>
</evidence>
<dbReference type="AlphaFoldDB" id="A0A1X6WYN1"/>
<keyword evidence="1" id="KW-0805">Transcription regulation</keyword>
<evidence type="ECO:0000256" key="3">
    <source>
        <dbReference type="ARBA" id="ARBA00023163"/>
    </source>
</evidence>